<dbReference type="EMBL" id="ML742261">
    <property type="protein sequence ID" value="KAE8146447.1"/>
    <property type="molecule type" value="Genomic_DNA"/>
</dbReference>
<dbReference type="GO" id="GO:0000978">
    <property type="term" value="F:RNA polymerase II cis-regulatory region sequence-specific DNA binding"/>
    <property type="evidence" value="ECO:0007669"/>
    <property type="project" value="InterPro"/>
</dbReference>
<feature type="region of interest" description="Disordered" evidence="10">
    <location>
        <begin position="173"/>
        <end position="239"/>
    </location>
</feature>
<dbReference type="AlphaFoldDB" id="A0A5N6TJD7"/>
<evidence type="ECO:0000256" key="10">
    <source>
        <dbReference type="SAM" id="MobiDB-lite"/>
    </source>
</evidence>
<keyword evidence="7" id="KW-0804">Transcription</keyword>
<feature type="region of interest" description="Disordered" evidence="10">
    <location>
        <begin position="528"/>
        <end position="626"/>
    </location>
</feature>
<evidence type="ECO:0000259" key="11">
    <source>
        <dbReference type="PROSITE" id="PS50157"/>
    </source>
</evidence>
<feature type="region of interest" description="Disordered" evidence="10">
    <location>
        <begin position="1"/>
        <end position="110"/>
    </location>
</feature>
<evidence type="ECO:0000313" key="13">
    <source>
        <dbReference type="Proteomes" id="UP000325780"/>
    </source>
</evidence>
<dbReference type="GO" id="GO:0051701">
    <property type="term" value="P:biological process involved in interaction with host"/>
    <property type="evidence" value="ECO:0007669"/>
    <property type="project" value="UniProtKB-ARBA"/>
</dbReference>
<evidence type="ECO:0000256" key="5">
    <source>
        <dbReference type="ARBA" id="ARBA00022833"/>
    </source>
</evidence>
<feature type="compositionally biased region" description="Low complexity" evidence="10">
    <location>
        <begin position="215"/>
        <end position="227"/>
    </location>
</feature>
<dbReference type="FunFam" id="3.30.160.60:FF:000606">
    <property type="entry name" value="C2H2 transcription factor, putative"/>
    <property type="match status" value="1"/>
</dbReference>
<evidence type="ECO:0000256" key="2">
    <source>
        <dbReference type="ARBA" id="ARBA00022723"/>
    </source>
</evidence>
<feature type="region of interest" description="Disordered" evidence="10">
    <location>
        <begin position="389"/>
        <end position="426"/>
    </location>
</feature>
<dbReference type="InterPro" id="IPR013087">
    <property type="entry name" value="Znf_C2H2_type"/>
</dbReference>
<feature type="compositionally biased region" description="Polar residues" evidence="10">
    <location>
        <begin position="389"/>
        <end position="414"/>
    </location>
</feature>
<feature type="domain" description="C2H2-type" evidence="11">
    <location>
        <begin position="141"/>
        <end position="168"/>
    </location>
</feature>
<sequence length="667" mass="72074">MSSFLPVNTISSPQDRVMEEATPPTTPRPHLNVSEARDFANSADVEKDGNTPRNVNNSDHTSQSVGSQGSVPPTSEDAAHGDSEGDREGSDHEEHEENAPPSKKKKGQRFYCTDYPPCNLSFTRSEHLARHIRKHTGERPFQCHCSRRFSRLDNLRQHAQTVHVNEEIPGDSLAATGTRFQRQIRTDRVRPPGRARAGTGGSQGAHSRGHSRNLSASSITSTASTFSQPQELRRRPPPLIMANDGRARLALDSMADPPSTPPAQIRGVPGPAVAGSPFTPSHIFSAGGNGSPHVASPMSAAPHAPGFWDGKTAARRLSVPTGVNPFASQPVNVYPAGYANPAPTNAYGPPGGVYASPVSSNYSLSRDETAHGAADADLRRRTWHPSTYSAVSRPVTSGYGSYQTSETAQSSFGTNGPDDQPTRLPGIESFDKVVSQRPLTPPVRRPSPMHVDNVNKPPPNYTFGGGFNYSKPSVRPPPPISGPGHRRGHVSWDMSLHTNLTGLHIRDKPPQKDASNWSQQTIAEIHNVGSRPSSSYQQQHHHYQDYRGHHSRAASYASANHGSHITRTSPEDSSSSEGVHTPSTASLDFHNPTIVHNNGYIEPHHTSFLSDPSQTASQSDGYQGKHDPRADFFHNNHPVSRESGMGRLEALVAVATSENKGSAKLFA</sequence>
<protein>
    <submittedName>
        <fullName evidence="12">Putative C2H2 transcription factor</fullName>
    </submittedName>
</protein>
<dbReference type="Pfam" id="PF00096">
    <property type="entry name" value="zf-C2H2"/>
    <property type="match status" value="1"/>
</dbReference>
<keyword evidence="13" id="KW-1185">Reference proteome</keyword>
<feature type="compositionally biased region" description="Polar residues" evidence="10">
    <location>
        <begin position="51"/>
        <end position="73"/>
    </location>
</feature>
<feature type="compositionally biased region" description="Basic and acidic residues" evidence="10">
    <location>
        <begin position="77"/>
        <end position="98"/>
    </location>
</feature>
<gene>
    <name evidence="12" type="ORF">BDV25DRAFT_49917</name>
</gene>
<keyword evidence="8" id="KW-0539">Nucleus</keyword>
<organism evidence="12 13">
    <name type="scientific">Aspergillus avenaceus</name>
    <dbReference type="NCBI Taxonomy" id="36643"/>
    <lineage>
        <taxon>Eukaryota</taxon>
        <taxon>Fungi</taxon>
        <taxon>Dikarya</taxon>
        <taxon>Ascomycota</taxon>
        <taxon>Pezizomycotina</taxon>
        <taxon>Eurotiomycetes</taxon>
        <taxon>Eurotiomycetidae</taxon>
        <taxon>Eurotiales</taxon>
        <taxon>Aspergillaceae</taxon>
        <taxon>Aspergillus</taxon>
        <taxon>Aspergillus subgen. Circumdati</taxon>
    </lineage>
</organism>
<feature type="compositionally biased region" description="Polar residues" evidence="10">
    <location>
        <begin position="1"/>
        <end position="14"/>
    </location>
</feature>
<dbReference type="InterPro" id="IPR036236">
    <property type="entry name" value="Znf_C2H2_sf"/>
</dbReference>
<evidence type="ECO:0000256" key="6">
    <source>
        <dbReference type="ARBA" id="ARBA00023015"/>
    </source>
</evidence>
<evidence type="ECO:0000313" key="12">
    <source>
        <dbReference type="EMBL" id="KAE8146447.1"/>
    </source>
</evidence>
<feature type="region of interest" description="Disordered" evidence="10">
    <location>
        <begin position="469"/>
        <end position="490"/>
    </location>
</feature>
<dbReference type="PANTHER" id="PTHR40626:SF32">
    <property type="entry name" value="ZINC FINGER PROTEIN RST2"/>
    <property type="match status" value="1"/>
</dbReference>
<evidence type="ECO:0000256" key="3">
    <source>
        <dbReference type="ARBA" id="ARBA00022737"/>
    </source>
</evidence>
<dbReference type="OrthoDB" id="624345at2759"/>
<keyword evidence="6" id="KW-0805">Transcription regulation</keyword>
<dbReference type="Proteomes" id="UP000325780">
    <property type="component" value="Unassembled WGS sequence"/>
</dbReference>
<dbReference type="PROSITE" id="PS50157">
    <property type="entry name" value="ZINC_FINGER_C2H2_2"/>
    <property type="match status" value="2"/>
</dbReference>
<evidence type="ECO:0000256" key="8">
    <source>
        <dbReference type="ARBA" id="ARBA00023242"/>
    </source>
</evidence>
<dbReference type="Gene3D" id="3.30.160.60">
    <property type="entry name" value="Classic Zinc Finger"/>
    <property type="match status" value="2"/>
</dbReference>
<feature type="compositionally biased region" description="Polar residues" evidence="10">
    <location>
        <begin position="607"/>
        <end position="621"/>
    </location>
</feature>
<dbReference type="GO" id="GO:0000785">
    <property type="term" value="C:chromatin"/>
    <property type="evidence" value="ECO:0007669"/>
    <property type="project" value="TreeGrafter"/>
</dbReference>
<keyword evidence="3" id="KW-0677">Repeat</keyword>
<dbReference type="GO" id="GO:0005634">
    <property type="term" value="C:nucleus"/>
    <property type="evidence" value="ECO:0007669"/>
    <property type="project" value="UniProtKB-SubCell"/>
</dbReference>
<evidence type="ECO:0000256" key="1">
    <source>
        <dbReference type="ARBA" id="ARBA00004123"/>
    </source>
</evidence>
<feature type="domain" description="C2H2-type" evidence="11">
    <location>
        <begin position="110"/>
        <end position="140"/>
    </location>
</feature>
<dbReference type="PANTHER" id="PTHR40626">
    <property type="entry name" value="MIP31509P"/>
    <property type="match status" value="1"/>
</dbReference>
<evidence type="ECO:0000256" key="7">
    <source>
        <dbReference type="ARBA" id="ARBA00023163"/>
    </source>
</evidence>
<feature type="compositionally biased region" description="Polar residues" evidence="10">
    <location>
        <begin position="557"/>
        <end position="586"/>
    </location>
</feature>
<keyword evidence="4 9" id="KW-0863">Zinc-finger</keyword>
<reference evidence="12 13" key="1">
    <citation type="submission" date="2019-04" db="EMBL/GenBank/DDBJ databases">
        <title>Friends and foes A comparative genomics study of 23 Aspergillus species from section Flavi.</title>
        <authorList>
            <consortium name="DOE Joint Genome Institute"/>
            <person name="Kjaerbolling I."/>
            <person name="Vesth T."/>
            <person name="Frisvad J.C."/>
            <person name="Nybo J.L."/>
            <person name="Theobald S."/>
            <person name="Kildgaard S."/>
            <person name="Isbrandt T."/>
            <person name="Kuo A."/>
            <person name="Sato A."/>
            <person name="Lyhne E.K."/>
            <person name="Kogle M.E."/>
            <person name="Wiebenga A."/>
            <person name="Kun R.S."/>
            <person name="Lubbers R.J."/>
            <person name="Makela M.R."/>
            <person name="Barry K."/>
            <person name="Chovatia M."/>
            <person name="Clum A."/>
            <person name="Daum C."/>
            <person name="Haridas S."/>
            <person name="He G."/>
            <person name="LaButti K."/>
            <person name="Lipzen A."/>
            <person name="Mondo S."/>
            <person name="Riley R."/>
            <person name="Salamov A."/>
            <person name="Simmons B.A."/>
            <person name="Magnuson J.K."/>
            <person name="Henrissat B."/>
            <person name="Mortensen U.H."/>
            <person name="Larsen T.O."/>
            <person name="Devries R.P."/>
            <person name="Grigoriev I.V."/>
            <person name="Machida M."/>
            <person name="Baker S.E."/>
            <person name="Andersen M.R."/>
        </authorList>
    </citation>
    <scope>NUCLEOTIDE SEQUENCE [LARGE SCALE GENOMIC DNA]</scope>
    <source>
        <strain evidence="12 13">IBT 18842</strain>
    </source>
</reference>
<name>A0A5N6TJD7_ASPAV</name>
<dbReference type="SUPFAM" id="SSF57667">
    <property type="entry name" value="beta-beta-alpha zinc fingers"/>
    <property type="match status" value="1"/>
</dbReference>
<proteinExistence type="predicted"/>
<dbReference type="GO" id="GO:0008270">
    <property type="term" value="F:zinc ion binding"/>
    <property type="evidence" value="ECO:0007669"/>
    <property type="project" value="UniProtKB-KW"/>
</dbReference>
<dbReference type="FunFam" id="3.30.160.60:FF:000758">
    <property type="entry name" value="C2H2 transcription factor, putative"/>
    <property type="match status" value="1"/>
</dbReference>
<evidence type="ECO:0000256" key="9">
    <source>
        <dbReference type="PROSITE-ProRule" id="PRU00042"/>
    </source>
</evidence>
<dbReference type="GO" id="GO:0000981">
    <property type="term" value="F:DNA-binding transcription factor activity, RNA polymerase II-specific"/>
    <property type="evidence" value="ECO:0007669"/>
    <property type="project" value="InterPro"/>
</dbReference>
<keyword evidence="5" id="KW-0862">Zinc</keyword>
<comment type="subcellular location">
    <subcellularLocation>
        <location evidence="1">Nucleus</location>
    </subcellularLocation>
</comment>
<dbReference type="InterPro" id="IPR051059">
    <property type="entry name" value="VerF-like"/>
</dbReference>
<accession>A0A5N6TJD7</accession>
<keyword evidence="2" id="KW-0479">Metal-binding</keyword>
<evidence type="ECO:0000256" key="4">
    <source>
        <dbReference type="ARBA" id="ARBA00022771"/>
    </source>
</evidence>